<feature type="domain" description="Hemerythrin-like" evidence="2">
    <location>
        <begin position="4"/>
        <end position="123"/>
    </location>
</feature>
<organism evidence="3 4">
    <name type="scientific">Rhodococcus zopfii</name>
    <dbReference type="NCBI Taxonomy" id="43772"/>
    <lineage>
        <taxon>Bacteria</taxon>
        <taxon>Bacillati</taxon>
        <taxon>Actinomycetota</taxon>
        <taxon>Actinomycetes</taxon>
        <taxon>Mycobacteriales</taxon>
        <taxon>Nocardiaceae</taxon>
        <taxon>Rhodococcus</taxon>
    </lineage>
</organism>
<proteinExistence type="predicted"/>
<dbReference type="InterPro" id="IPR012312">
    <property type="entry name" value="Hemerythrin-like"/>
</dbReference>
<dbReference type="PANTHER" id="PTHR35585">
    <property type="entry name" value="HHE DOMAIN PROTEIN (AFU_ORTHOLOGUE AFUA_4G00730)"/>
    <property type="match status" value="1"/>
</dbReference>
<comment type="caution">
    <text evidence="3">The sequence shown here is derived from an EMBL/GenBank/DDBJ whole genome shotgun (WGS) entry which is preliminary data.</text>
</comment>
<keyword evidence="4" id="KW-1185">Reference proteome</keyword>
<accession>A0ABU3WW72</accession>
<name>A0ABU3WW72_9NOCA</name>
<gene>
    <name evidence="3" type="ORF">F8M49_27685</name>
</gene>
<dbReference type="Pfam" id="PF01814">
    <property type="entry name" value="Hemerythrin"/>
    <property type="match status" value="1"/>
</dbReference>
<evidence type="ECO:0000313" key="4">
    <source>
        <dbReference type="Proteomes" id="UP001275440"/>
    </source>
</evidence>
<evidence type="ECO:0000313" key="3">
    <source>
        <dbReference type="EMBL" id="MDV2478243.1"/>
    </source>
</evidence>
<dbReference type="Gene3D" id="1.20.120.520">
    <property type="entry name" value="nmb1532 protein domain like"/>
    <property type="match status" value="1"/>
</dbReference>
<dbReference type="EMBL" id="WBMO01000005">
    <property type="protein sequence ID" value="MDV2478243.1"/>
    <property type="molecule type" value="Genomic_DNA"/>
</dbReference>
<dbReference type="PANTHER" id="PTHR35585:SF1">
    <property type="entry name" value="HHE DOMAIN PROTEIN (AFU_ORTHOLOGUE AFUA_4G00730)"/>
    <property type="match status" value="1"/>
</dbReference>
<evidence type="ECO:0000259" key="2">
    <source>
        <dbReference type="Pfam" id="PF01814"/>
    </source>
</evidence>
<evidence type="ECO:0000256" key="1">
    <source>
        <dbReference type="SAM" id="MobiDB-lite"/>
    </source>
</evidence>
<protein>
    <submittedName>
        <fullName evidence="3">Hemerythrin domain-containing protein</fullName>
    </submittedName>
</protein>
<feature type="region of interest" description="Disordered" evidence="1">
    <location>
        <begin position="139"/>
        <end position="192"/>
    </location>
</feature>
<dbReference type="Proteomes" id="UP001275440">
    <property type="component" value="Unassembled WGS sequence"/>
</dbReference>
<sequence length="192" mass="20754">MDAFTFLRSDHESVLGMFEVLDGAPQGKGAQLSGLRTMVTDLVVAESRHEAIEQHFFRPLVRERLEDGDRLADDAMAQENSGKRLLQKLENGHPGEPEYHGALAAFIEAGRKHIAYEQNVVWPRMAAAPSESELQDLGATLARAKQKAPTRPHPDTPSGPGAQKTMGAAAAELDKLRDAVTGRSGPPDPPTS</sequence>
<reference evidence="3 4" key="1">
    <citation type="submission" date="2019-10" db="EMBL/GenBank/DDBJ databases">
        <title>Draft Genome Assembly of Rhodococcus zopfii DSM44189.</title>
        <authorList>
            <person name="Sutton J.M."/>
            <person name="Akob D.M."/>
            <person name="Bushman T.J."/>
        </authorList>
    </citation>
    <scope>NUCLEOTIDE SEQUENCE [LARGE SCALE GENOMIC DNA]</scope>
    <source>
        <strain evidence="3 4">DSM 44189</strain>
    </source>
</reference>